<evidence type="ECO:0000313" key="3">
    <source>
        <dbReference type="Proteomes" id="UP001163046"/>
    </source>
</evidence>
<sequence>MIVLLALYFCHTVTFVGAAEDFNPLGMGIYLPEFNLQGILSNTGIQILNPSALQQCTKHSKKDDSSREFNYYKDTKSFYSSVATAAGLQGSLKKSKFSLGFTLDRTSKNIGGTKRTVTGSSLLILASHREDTVDKSCLLERKYFDETFLNNFGRLPTRIHEPWKPNSWIPYQLFLKAYGSHVCDFHVSGFKHQPNGICADLRFLQRERFSRFEVAFL</sequence>
<evidence type="ECO:0000256" key="1">
    <source>
        <dbReference type="SAM" id="SignalP"/>
    </source>
</evidence>
<feature type="chain" id="PRO_5040724708" evidence="1">
    <location>
        <begin position="19"/>
        <end position="217"/>
    </location>
</feature>
<accession>A0A9X0CY80</accession>
<evidence type="ECO:0000313" key="2">
    <source>
        <dbReference type="EMBL" id="KAJ7377819.1"/>
    </source>
</evidence>
<keyword evidence="3" id="KW-1185">Reference proteome</keyword>
<name>A0A9X0CY80_9CNID</name>
<dbReference type="AlphaFoldDB" id="A0A9X0CY80"/>
<comment type="caution">
    <text evidence="2">The sequence shown here is derived from an EMBL/GenBank/DDBJ whole genome shotgun (WGS) entry which is preliminary data.</text>
</comment>
<gene>
    <name evidence="2" type="ORF">OS493_026386</name>
</gene>
<feature type="signal peptide" evidence="1">
    <location>
        <begin position="1"/>
        <end position="18"/>
    </location>
</feature>
<proteinExistence type="predicted"/>
<keyword evidence="1" id="KW-0732">Signal</keyword>
<organism evidence="2 3">
    <name type="scientific">Desmophyllum pertusum</name>
    <dbReference type="NCBI Taxonomy" id="174260"/>
    <lineage>
        <taxon>Eukaryota</taxon>
        <taxon>Metazoa</taxon>
        <taxon>Cnidaria</taxon>
        <taxon>Anthozoa</taxon>
        <taxon>Hexacorallia</taxon>
        <taxon>Scleractinia</taxon>
        <taxon>Caryophylliina</taxon>
        <taxon>Caryophylliidae</taxon>
        <taxon>Desmophyllum</taxon>
    </lineage>
</organism>
<reference evidence="2" key="1">
    <citation type="submission" date="2023-01" db="EMBL/GenBank/DDBJ databases">
        <title>Genome assembly of the deep-sea coral Lophelia pertusa.</title>
        <authorList>
            <person name="Herrera S."/>
            <person name="Cordes E."/>
        </authorList>
    </citation>
    <scope>NUCLEOTIDE SEQUENCE</scope>
    <source>
        <strain evidence="2">USNM1676648</strain>
        <tissue evidence="2">Polyp</tissue>
    </source>
</reference>
<protein>
    <submittedName>
        <fullName evidence="2">Uncharacterized protein</fullName>
    </submittedName>
</protein>
<dbReference type="EMBL" id="MU826372">
    <property type="protein sequence ID" value="KAJ7377819.1"/>
    <property type="molecule type" value="Genomic_DNA"/>
</dbReference>
<dbReference type="Proteomes" id="UP001163046">
    <property type="component" value="Unassembled WGS sequence"/>
</dbReference>